<keyword evidence="2" id="KW-0472">Membrane</keyword>
<evidence type="ECO:0000313" key="3">
    <source>
        <dbReference type="EMBL" id="EEH51046.1"/>
    </source>
</evidence>
<dbReference type="AlphaFoldDB" id="C1NA21"/>
<sequence length="1060" mass="117360">MTWRRFSSRPPPLPPPPEKKTAAALPVATRNGETLCKVCGLPYVRFLIAFPMEAIRSKLTEWRDDRNMYPETAAVLPFGRAVGTAIAYAYLDVKNIVSHDEIGRRKYDAAQLPWVLPDGVTFPNLVEEFKLMMTNNLTKVGWMRRAMLWNIVSLRGKDGGWSPTDALAAVLKAAGPPTACASMPATGSDAPTLKTHHDAAVLTRSVPVELAKAARDVGWSRVERTWCTLLVLAACEIYEFGWVVNPWDESFEPYDIAQHGWTFVQKNLAGTSPEMADAVLRGRNAARTAVTAWRESHSDAIEGLRERRTAEAAGKKKDEKTRSIVVVALAAIWFWLTRPMLFARAAWALAKFAVHAYCEAHMFFRAFLAPATAQFTGAQRLVVQSSIYIMGLLICVWMYSSRATQCCVAVREALGCTPNVMDACVNVEPGEGCEVLMRATKRFLPPKWKCNAFPARGNLRHTFAVIGIQVIMMFPVRFVLSSLFAVGGGAVSVPHYKEAVMKAGMNTAEVLAAWCESFYEFFVTNAATGARGGSERGGTFAGAVKRTLMLCGLYQSAIATATSLRGNAPRERKYRTVEEITGEIEALARSADVATTDRDAPLVWRNSAAFSAARPTDFQFFDGSESFVKPWDHLKIGGDDRIAFGEHISHHASKPSQDDTSRSEGDEARDGFQDDVVLRWIVYHEKAAVQRAARTFSQDDMRSERRKYLRRVKTSSSRVLKLAWCLLALYWLVCCYLIIVYGVLIYRYMGAGEEGAYITTWGMTFLLVNFGLLSLVIVGRKAFYKTFYNTWRKMFTPHFELNAWYEAYLERVGGVLLERNADGSKGSGGAAAAVVAPSGASAKVAPEPLAPPAPHLPSPRTDQENDDDPDPCTPIDSTVKTRWSAVISSARAHANRDVTVDDLATVALRHLAASRPRLSHITERMCRAIEAAEVQHAMTRAPIQGIEENNTDVDTSTIVDDEMLEMVAEAHGALERMKNIESDFDDDRASAREKLLKRLSSELLVRDRADKDRTDTDGTGEDVRSGSREVRTEAERSFGKQEDAPEAGSSGIVFTFQNKE</sequence>
<dbReference type="RefSeq" id="XP_003064712.1">
    <property type="nucleotide sequence ID" value="XM_003064666.1"/>
</dbReference>
<feature type="compositionally biased region" description="Basic and acidic residues" evidence="1">
    <location>
        <begin position="1009"/>
        <end position="1043"/>
    </location>
</feature>
<protein>
    <submittedName>
        <fullName evidence="3">Predicted protein</fullName>
    </submittedName>
</protein>
<feature type="transmembrane region" description="Helical" evidence="2">
    <location>
        <begin position="348"/>
        <end position="369"/>
    </location>
</feature>
<feature type="region of interest" description="Disordered" evidence="1">
    <location>
        <begin position="1"/>
        <end position="21"/>
    </location>
</feature>
<feature type="region of interest" description="Disordered" evidence="1">
    <location>
        <begin position="1009"/>
        <end position="1060"/>
    </location>
</feature>
<gene>
    <name evidence="3" type="ORF">MICPUCDRAFT_49319</name>
</gene>
<feature type="transmembrane region" description="Helical" evidence="2">
    <location>
        <begin position="463"/>
        <end position="493"/>
    </location>
</feature>
<organism evidence="4">
    <name type="scientific">Micromonas pusilla (strain CCMP1545)</name>
    <name type="common">Picoplanktonic green alga</name>
    <dbReference type="NCBI Taxonomy" id="564608"/>
    <lineage>
        <taxon>Eukaryota</taxon>
        <taxon>Viridiplantae</taxon>
        <taxon>Chlorophyta</taxon>
        <taxon>Mamiellophyceae</taxon>
        <taxon>Mamiellales</taxon>
        <taxon>Mamiellaceae</taxon>
        <taxon>Micromonas</taxon>
    </lineage>
</organism>
<feature type="transmembrane region" description="Helical" evidence="2">
    <location>
        <begin position="719"/>
        <end position="744"/>
    </location>
</feature>
<keyword evidence="2" id="KW-0812">Transmembrane</keyword>
<dbReference type="GeneID" id="9690153"/>
<keyword evidence="4" id="KW-1185">Reference proteome</keyword>
<dbReference type="EMBL" id="GG663752">
    <property type="protein sequence ID" value="EEH51046.1"/>
    <property type="molecule type" value="Genomic_DNA"/>
</dbReference>
<dbReference type="Proteomes" id="UP000001876">
    <property type="component" value="Unassembled WGS sequence"/>
</dbReference>
<proteinExistence type="predicted"/>
<feature type="transmembrane region" description="Helical" evidence="2">
    <location>
        <begin position="756"/>
        <end position="778"/>
    </location>
</feature>
<evidence type="ECO:0000256" key="2">
    <source>
        <dbReference type="SAM" id="Phobius"/>
    </source>
</evidence>
<evidence type="ECO:0000313" key="4">
    <source>
        <dbReference type="Proteomes" id="UP000001876"/>
    </source>
</evidence>
<name>C1NA21_MICPC</name>
<reference evidence="3 4" key="1">
    <citation type="journal article" date="2009" name="Science">
        <title>Green evolution and dynamic adaptations revealed by genomes of the marine picoeukaryotes Micromonas.</title>
        <authorList>
            <person name="Worden A.Z."/>
            <person name="Lee J.H."/>
            <person name="Mock T."/>
            <person name="Rouze P."/>
            <person name="Simmons M.P."/>
            <person name="Aerts A.L."/>
            <person name="Allen A.E."/>
            <person name="Cuvelier M.L."/>
            <person name="Derelle E."/>
            <person name="Everett M.V."/>
            <person name="Foulon E."/>
            <person name="Grimwood J."/>
            <person name="Gundlach H."/>
            <person name="Henrissat B."/>
            <person name="Napoli C."/>
            <person name="McDonald S.M."/>
            <person name="Parker M.S."/>
            <person name="Rombauts S."/>
            <person name="Salamov A."/>
            <person name="Von Dassow P."/>
            <person name="Badger J.H."/>
            <person name="Coutinho P.M."/>
            <person name="Demir E."/>
            <person name="Dubchak I."/>
            <person name="Gentemann C."/>
            <person name="Eikrem W."/>
            <person name="Gready J.E."/>
            <person name="John U."/>
            <person name="Lanier W."/>
            <person name="Lindquist E.A."/>
            <person name="Lucas S."/>
            <person name="Mayer K.F."/>
            <person name="Moreau H."/>
            <person name="Not F."/>
            <person name="Otillar R."/>
            <person name="Panaud O."/>
            <person name="Pangilinan J."/>
            <person name="Paulsen I."/>
            <person name="Piegu B."/>
            <person name="Poliakov A."/>
            <person name="Robbens S."/>
            <person name="Schmutz J."/>
            <person name="Toulza E."/>
            <person name="Wyss T."/>
            <person name="Zelensky A."/>
            <person name="Zhou K."/>
            <person name="Armbrust E.V."/>
            <person name="Bhattacharya D."/>
            <person name="Goodenough U.W."/>
            <person name="Van de Peer Y."/>
            <person name="Grigoriev I.V."/>
        </authorList>
    </citation>
    <scope>NUCLEOTIDE SEQUENCE [LARGE SCALE GENOMIC DNA]</scope>
    <source>
        <strain evidence="3 4">CCMP1545</strain>
    </source>
</reference>
<dbReference type="KEGG" id="mpp:MICPUCDRAFT_49319"/>
<feature type="transmembrane region" description="Helical" evidence="2">
    <location>
        <begin position="324"/>
        <end position="342"/>
    </location>
</feature>
<feature type="compositionally biased region" description="Pro residues" evidence="1">
    <location>
        <begin position="848"/>
        <end position="857"/>
    </location>
</feature>
<keyword evidence="2" id="KW-1133">Transmembrane helix</keyword>
<accession>C1NA21</accession>
<feature type="region of interest" description="Disordered" evidence="1">
    <location>
        <begin position="843"/>
        <end position="877"/>
    </location>
</feature>
<evidence type="ECO:0000256" key="1">
    <source>
        <dbReference type="SAM" id="MobiDB-lite"/>
    </source>
</evidence>
<feature type="transmembrane region" description="Helical" evidence="2">
    <location>
        <begin position="381"/>
        <end position="400"/>
    </location>
</feature>